<gene>
    <name evidence="8" type="ORF">GCM10010324_67770</name>
</gene>
<feature type="transmembrane region" description="Helical" evidence="6">
    <location>
        <begin position="129"/>
        <end position="147"/>
    </location>
</feature>
<feature type="transmembrane region" description="Helical" evidence="6">
    <location>
        <begin position="359"/>
        <end position="377"/>
    </location>
</feature>
<dbReference type="SUPFAM" id="SSF103473">
    <property type="entry name" value="MFS general substrate transporter"/>
    <property type="match status" value="1"/>
</dbReference>
<feature type="region of interest" description="Disordered" evidence="5">
    <location>
        <begin position="386"/>
        <end position="406"/>
    </location>
</feature>
<comment type="subcellular location">
    <subcellularLocation>
        <location evidence="1">Cell membrane</location>
        <topology evidence="1">Multi-pass membrane protein</topology>
    </subcellularLocation>
</comment>
<dbReference type="Proteomes" id="UP000659223">
    <property type="component" value="Unassembled WGS sequence"/>
</dbReference>
<feature type="transmembrane region" description="Helical" evidence="6">
    <location>
        <begin position="334"/>
        <end position="353"/>
    </location>
</feature>
<feature type="transmembrane region" description="Helical" evidence="6">
    <location>
        <begin position="159"/>
        <end position="178"/>
    </location>
</feature>
<proteinExistence type="predicted"/>
<feature type="transmembrane region" description="Helical" evidence="6">
    <location>
        <begin position="41"/>
        <end position="60"/>
    </location>
</feature>
<keyword evidence="3 6" id="KW-1133">Transmembrane helix</keyword>
<feature type="domain" description="Major facilitator superfamily (MFS) profile" evidence="7">
    <location>
        <begin position="1"/>
        <end position="383"/>
    </location>
</feature>
<protein>
    <submittedName>
        <fullName evidence="8">MFS transporter</fullName>
    </submittedName>
</protein>
<feature type="transmembrane region" description="Helical" evidence="6">
    <location>
        <begin position="270"/>
        <end position="288"/>
    </location>
</feature>
<dbReference type="Pfam" id="PF07690">
    <property type="entry name" value="MFS_1"/>
    <property type="match status" value="1"/>
</dbReference>
<feature type="transmembrane region" description="Helical" evidence="6">
    <location>
        <begin position="294"/>
        <end position="313"/>
    </location>
</feature>
<dbReference type="InterPro" id="IPR011701">
    <property type="entry name" value="MFS"/>
</dbReference>
<dbReference type="InterPro" id="IPR036259">
    <property type="entry name" value="MFS_trans_sf"/>
</dbReference>
<evidence type="ECO:0000256" key="2">
    <source>
        <dbReference type="ARBA" id="ARBA00022692"/>
    </source>
</evidence>
<dbReference type="PROSITE" id="PS50850">
    <property type="entry name" value="MFS"/>
    <property type="match status" value="1"/>
</dbReference>
<evidence type="ECO:0000256" key="6">
    <source>
        <dbReference type="SAM" id="Phobius"/>
    </source>
</evidence>
<evidence type="ECO:0000256" key="1">
    <source>
        <dbReference type="ARBA" id="ARBA00004651"/>
    </source>
</evidence>
<evidence type="ECO:0000256" key="5">
    <source>
        <dbReference type="SAM" id="MobiDB-lite"/>
    </source>
</evidence>
<dbReference type="Gene3D" id="1.20.1250.20">
    <property type="entry name" value="MFS general substrate transporter like domains"/>
    <property type="match status" value="1"/>
</dbReference>
<dbReference type="RefSeq" id="WP_190025607.1">
    <property type="nucleotide sequence ID" value="NZ_BMUT01000025.1"/>
</dbReference>
<evidence type="ECO:0000256" key="4">
    <source>
        <dbReference type="ARBA" id="ARBA00023136"/>
    </source>
</evidence>
<feature type="transmembrane region" description="Helical" evidence="6">
    <location>
        <begin position="72"/>
        <end position="93"/>
    </location>
</feature>
<accession>A0ABQ2ZER5</accession>
<keyword evidence="9" id="KW-1185">Reference proteome</keyword>
<feature type="transmembrane region" description="Helical" evidence="6">
    <location>
        <begin position="211"/>
        <end position="229"/>
    </location>
</feature>
<sequence>MDAWRRLLLAVVCGVAVASIYAAQPVLEPMGRDLGLSADLSGWIVATSQFGYLAGLLLLVPLGDVADRRRLIAVHLVITAVGMVLTAAASAAWMAFAGLAVAGLFAVVVQTVVAYAASVSPPAERGRNIGVVTSGVVVGILGARVVTGTLADVWGWRSIYAVLAVLSLALAALVLAVLPPEERPQRPAAYRQAVASLGGLFGQRTFLTRGLIAFFLFASFGTLWSGLSLPLADTPWNLSESQIGLFGIVGLAGALGAARAGRWADAGRAVPVSGLALVLLILSWAAIAQLTWSLWLLVAGIVVLDFAVQAVHVSSQHLLTAAYPDRTSSVIGSYMAFYSLGSALGAAATTAVFTAHGWAASSLLGAGFAACALAVWATGRRRPLQSTDLRPGTAGTHQAREETQVL</sequence>
<dbReference type="EMBL" id="BMUT01000025">
    <property type="protein sequence ID" value="GGY11471.1"/>
    <property type="molecule type" value="Genomic_DNA"/>
</dbReference>
<evidence type="ECO:0000256" key="3">
    <source>
        <dbReference type="ARBA" id="ARBA00022989"/>
    </source>
</evidence>
<dbReference type="PANTHER" id="PTHR42910">
    <property type="entry name" value="TRANSPORTER SCO4007-RELATED"/>
    <property type="match status" value="1"/>
</dbReference>
<organism evidence="8 9">
    <name type="scientific">Streptomyces hiroshimensis</name>
    <dbReference type="NCBI Taxonomy" id="66424"/>
    <lineage>
        <taxon>Bacteria</taxon>
        <taxon>Bacillati</taxon>
        <taxon>Actinomycetota</taxon>
        <taxon>Actinomycetes</taxon>
        <taxon>Kitasatosporales</taxon>
        <taxon>Streptomycetaceae</taxon>
        <taxon>Streptomyces</taxon>
    </lineage>
</organism>
<reference evidence="9" key="1">
    <citation type="journal article" date="2019" name="Int. J. Syst. Evol. Microbiol.">
        <title>The Global Catalogue of Microorganisms (GCM) 10K type strain sequencing project: providing services to taxonomists for standard genome sequencing and annotation.</title>
        <authorList>
            <consortium name="The Broad Institute Genomics Platform"/>
            <consortium name="The Broad Institute Genome Sequencing Center for Infectious Disease"/>
            <person name="Wu L."/>
            <person name="Ma J."/>
        </authorList>
    </citation>
    <scope>NUCLEOTIDE SEQUENCE [LARGE SCALE GENOMIC DNA]</scope>
    <source>
        <strain evidence="9">JCM 4586</strain>
    </source>
</reference>
<comment type="caution">
    <text evidence="8">The sequence shown here is derived from an EMBL/GenBank/DDBJ whole genome shotgun (WGS) entry which is preliminary data.</text>
</comment>
<name>A0ABQ2ZER5_9ACTN</name>
<keyword evidence="4 6" id="KW-0472">Membrane</keyword>
<evidence type="ECO:0000313" key="9">
    <source>
        <dbReference type="Proteomes" id="UP000659223"/>
    </source>
</evidence>
<dbReference type="InterPro" id="IPR020846">
    <property type="entry name" value="MFS_dom"/>
</dbReference>
<feature type="transmembrane region" description="Helical" evidence="6">
    <location>
        <begin position="241"/>
        <end position="258"/>
    </location>
</feature>
<evidence type="ECO:0000313" key="8">
    <source>
        <dbReference type="EMBL" id="GGY11471.1"/>
    </source>
</evidence>
<evidence type="ECO:0000259" key="7">
    <source>
        <dbReference type="PROSITE" id="PS50850"/>
    </source>
</evidence>
<feature type="transmembrane region" description="Helical" evidence="6">
    <location>
        <begin position="99"/>
        <end position="117"/>
    </location>
</feature>
<keyword evidence="2 6" id="KW-0812">Transmembrane</keyword>
<dbReference type="PANTHER" id="PTHR42910:SF1">
    <property type="entry name" value="MAJOR FACILITATOR SUPERFAMILY (MFS) PROFILE DOMAIN-CONTAINING PROTEIN"/>
    <property type="match status" value="1"/>
</dbReference>